<comment type="similarity">
    <text evidence="1">Belongs to the FGGY kinase family.</text>
</comment>
<protein>
    <recommendedName>
        <fullName evidence="6">FGGY_N domain-containing protein</fullName>
    </recommendedName>
</protein>
<evidence type="ECO:0000313" key="4">
    <source>
        <dbReference type="EMBL" id="VUZ43174.1"/>
    </source>
</evidence>
<sequence length="604" mass="65626">MGSESPLILGIDLGTSSIKVALVTHGPNPRVETSLSRDIGIIAGHSMSNFKLFYLPNEHTQDVGKIFQCLHLILSSIPQNLMSRVTAITVTGQMHGVVGWLGNHLAFLEKSKITKKKLDVNVSGGGCGKLITWMDRRCNKNFLDSLPNPYRSQKPFSGFGCATILWHFKNQPDEFSLAPMNVEQELEIFEKVAVLRKISVGSSQRPSLVDGNTVDNGISTQSISRSVSQSTLPHLNHPIQHAPWTCVGTIADFLVAGLASLKRPVMSPQMAMSWGYFDAENNCWDLNALNATGFNLSHLLPDIVPCGTEVGKLTFDWEGIPAGASVYVALGDLQCSVYPFLERQKDSNDVAACNISTSAQIAFKMPSNLGFTNGHVSPSSSSSSTINSVPPKNKSIFETLFESKRIDVWPFFKPGEKIVVAASMNGGNVIERFVKMLRFWCRQLGCPAVETSQVYEKLSHAASCHFNVNGSPLAPIQIASEIIVDPRLFGERYDQASSMEASGGSVTNIHPDDIFSLPAVYAAVCSGVVRNLVSMAPPELLIWANVKELYCMGGAMKRNPLLLEQLISEYSSVDVNCISEDKVIEACVGAALYTATVIEGSESC</sequence>
<evidence type="ECO:0000256" key="2">
    <source>
        <dbReference type="ARBA" id="ARBA00022679"/>
    </source>
</evidence>
<dbReference type="PANTHER" id="PTHR10196">
    <property type="entry name" value="SUGAR KINASE"/>
    <property type="match status" value="1"/>
</dbReference>
<keyword evidence="5" id="KW-1185">Reference proteome</keyword>
<dbReference type="CDD" id="cd07777">
    <property type="entry name" value="ASKHA_NBD_FGGY_SHK"/>
    <property type="match status" value="1"/>
</dbReference>
<gene>
    <name evidence="4" type="ORF">WMSIL1_LOCUS3822</name>
</gene>
<accession>A0A564Y9H2</accession>
<dbReference type="SUPFAM" id="SSF53067">
    <property type="entry name" value="Actin-like ATPase domain"/>
    <property type="match status" value="2"/>
</dbReference>
<dbReference type="Gene3D" id="3.30.420.40">
    <property type="match status" value="3"/>
</dbReference>
<evidence type="ECO:0000256" key="3">
    <source>
        <dbReference type="ARBA" id="ARBA00022777"/>
    </source>
</evidence>
<dbReference type="GO" id="GO:0006071">
    <property type="term" value="P:glycerol metabolic process"/>
    <property type="evidence" value="ECO:0007669"/>
    <property type="project" value="TreeGrafter"/>
</dbReference>
<proteinExistence type="inferred from homology"/>
<keyword evidence="3" id="KW-0418">Kinase</keyword>
<evidence type="ECO:0000256" key="1">
    <source>
        <dbReference type="ARBA" id="ARBA00009156"/>
    </source>
</evidence>
<name>A0A564Y9H2_HYMDI</name>
<dbReference type="GO" id="GO:0005829">
    <property type="term" value="C:cytosol"/>
    <property type="evidence" value="ECO:0007669"/>
    <property type="project" value="TreeGrafter"/>
</dbReference>
<dbReference type="GO" id="GO:0050277">
    <property type="term" value="F:sedoheptulokinase activity"/>
    <property type="evidence" value="ECO:0007669"/>
    <property type="project" value="TreeGrafter"/>
</dbReference>
<evidence type="ECO:0008006" key="6">
    <source>
        <dbReference type="Google" id="ProtNLM"/>
    </source>
</evidence>
<dbReference type="InterPro" id="IPR043129">
    <property type="entry name" value="ATPase_NBD"/>
</dbReference>
<evidence type="ECO:0000313" key="5">
    <source>
        <dbReference type="Proteomes" id="UP000321570"/>
    </source>
</evidence>
<dbReference type="Proteomes" id="UP000321570">
    <property type="component" value="Unassembled WGS sequence"/>
</dbReference>
<dbReference type="AlphaFoldDB" id="A0A564Y9H2"/>
<keyword evidence="2" id="KW-0808">Transferase</keyword>
<dbReference type="EMBL" id="CABIJS010000111">
    <property type="protein sequence ID" value="VUZ43174.1"/>
    <property type="molecule type" value="Genomic_DNA"/>
</dbReference>
<organism evidence="4 5">
    <name type="scientific">Hymenolepis diminuta</name>
    <name type="common">Rat tapeworm</name>
    <dbReference type="NCBI Taxonomy" id="6216"/>
    <lineage>
        <taxon>Eukaryota</taxon>
        <taxon>Metazoa</taxon>
        <taxon>Spiralia</taxon>
        <taxon>Lophotrochozoa</taxon>
        <taxon>Platyhelminthes</taxon>
        <taxon>Cestoda</taxon>
        <taxon>Eucestoda</taxon>
        <taxon>Cyclophyllidea</taxon>
        <taxon>Hymenolepididae</taxon>
        <taxon>Hymenolepis</taxon>
    </lineage>
</organism>
<reference evidence="4 5" key="1">
    <citation type="submission" date="2019-07" db="EMBL/GenBank/DDBJ databases">
        <authorList>
            <person name="Jastrzebski P J."/>
            <person name="Paukszto L."/>
            <person name="Jastrzebski P J."/>
        </authorList>
    </citation>
    <scope>NUCLEOTIDE SEQUENCE [LARGE SCALE GENOMIC DNA]</scope>
    <source>
        <strain evidence="4 5">WMS-il1</strain>
    </source>
</reference>
<dbReference type="PANTHER" id="PTHR10196:SF67">
    <property type="entry name" value="SEDOHEPTULOKINASE"/>
    <property type="match status" value="1"/>
</dbReference>